<comment type="caution">
    <text evidence="2">The sequence shown here is derived from an EMBL/GenBank/DDBJ whole genome shotgun (WGS) entry which is preliminary data.</text>
</comment>
<gene>
    <name evidence="2" type="ORF">UA45_12100</name>
</gene>
<protein>
    <submittedName>
        <fullName evidence="2">Uncharacterized protein</fullName>
    </submittedName>
</protein>
<dbReference type="AlphaFoldDB" id="A0A0D8L6L7"/>
<feature type="compositionally biased region" description="Basic and acidic residues" evidence="1">
    <location>
        <begin position="72"/>
        <end position="88"/>
    </location>
</feature>
<organism evidence="2 3">
    <name type="scientific">Morganella morganii</name>
    <name type="common">Proteus morganii</name>
    <dbReference type="NCBI Taxonomy" id="582"/>
    <lineage>
        <taxon>Bacteria</taxon>
        <taxon>Pseudomonadati</taxon>
        <taxon>Pseudomonadota</taxon>
        <taxon>Gammaproteobacteria</taxon>
        <taxon>Enterobacterales</taxon>
        <taxon>Morganellaceae</taxon>
        <taxon>Morganella</taxon>
    </lineage>
</organism>
<dbReference type="EMBL" id="JZSH01000133">
    <property type="protein sequence ID" value="KJF77540.1"/>
    <property type="molecule type" value="Genomic_DNA"/>
</dbReference>
<evidence type="ECO:0000313" key="3">
    <source>
        <dbReference type="Proteomes" id="UP000032582"/>
    </source>
</evidence>
<proteinExistence type="predicted"/>
<reference evidence="2 3" key="1">
    <citation type="submission" date="2015-02" db="EMBL/GenBank/DDBJ databases">
        <title>Whole genome shotgun sequencing of cultured foodborne pathogen.</title>
        <authorList>
            <person name="Timme R."/>
            <person name="Allard M.W."/>
            <person name="Strain E."/>
            <person name="Evans P.S."/>
            <person name="Brown E."/>
        </authorList>
    </citation>
    <scope>NUCLEOTIDE SEQUENCE [LARGE SCALE GENOMIC DNA]</scope>
    <source>
        <strain evidence="2 3">GCSL-TSO-24</strain>
    </source>
</reference>
<dbReference type="Proteomes" id="UP000032582">
    <property type="component" value="Unassembled WGS sequence"/>
</dbReference>
<dbReference type="PATRIC" id="fig|582.24.peg.3812"/>
<accession>A0A0D8L6L7</accession>
<evidence type="ECO:0000256" key="1">
    <source>
        <dbReference type="SAM" id="MobiDB-lite"/>
    </source>
</evidence>
<evidence type="ECO:0000313" key="2">
    <source>
        <dbReference type="EMBL" id="KJF77540.1"/>
    </source>
</evidence>
<sequence length="117" mass="13132">MPLYIYCTLSNDQNYATPDGPVFIAGQANVMTKHMYTPRGRVTEISDEQYAQLKNNHVFKLHKENGFIAVENRKEDPDKVATDMEASDKSAPLTEEQMIAEGNEPPVSSNGKKNNKK</sequence>
<feature type="region of interest" description="Disordered" evidence="1">
    <location>
        <begin position="72"/>
        <end position="117"/>
    </location>
</feature>
<name>A0A0D8L6L7_MORMO</name>
<feature type="compositionally biased region" description="Polar residues" evidence="1">
    <location>
        <begin position="106"/>
        <end position="117"/>
    </location>
</feature>